<dbReference type="InterPro" id="IPR001304">
    <property type="entry name" value="C-type_lectin-like"/>
</dbReference>
<dbReference type="PANTHER" id="PTHR19143:SF327">
    <property type="entry name" value="FI21813P1-RELATED"/>
    <property type="match status" value="1"/>
</dbReference>
<dbReference type="PROSITE" id="PS50041">
    <property type="entry name" value="C_TYPE_LECTIN_2"/>
    <property type="match status" value="1"/>
</dbReference>
<feature type="domain" description="C-type lectin" evidence="1">
    <location>
        <begin position="19"/>
        <end position="81"/>
    </location>
</feature>
<dbReference type="SMART" id="SM00186">
    <property type="entry name" value="FBG"/>
    <property type="match status" value="1"/>
</dbReference>
<evidence type="ECO:0000259" key="2">
    <source>
        <dbReference type="PROSITE" id="PS51406"/>
    </source>
</evidence>
<dbReference type="Pfam" id="PF00147">
    <property type="entry name" value="Fibrinogen_C"/>
    <property type="match status" value="1"/>
</dbReference>
<name>A0A914X7N8_9BILA</name>
<proteinExistence type="predicted"/>
<dbReference type="Pfam" id="PF00059">
    <property type="entry name" value="Lectin_C"/>
    <property type="match status" value="1"/>
</dbReference>
<protein>
    <submittedName>
        <fullName evidence="4">Fibrinogen C-terminal domain-containing protein</fullName>
    </submittedName>
</protein>
<keyword evidence="3" id="KW-1185">Reference proteome</keyword>
<reference evidence="4" key="1">
    <citation type="submission" date="2022-11" db="UniProtKB">
        <authorList>
            <consortium name="WormBaseParasite"/>
        </authorList>
    </citation>
    <scope>IDENTIFICATION</scope>
</reference>
<evidence type="ECO:0000313" key="3">
    <source>
        <dbReference type="Proteomes" id="UP000887566"/>
    </source>
</evidence>
<dbReference type="NCBIfam" id="NF040941">
    <property type="entry name" value="GGGWT_bact"/>
    <property type="match status" value="1"/>
</dbReference>
<dbReference type="Proteomes" id="UP000887566">
    <property type="component" value="Unplaced"/>
</dbReference>
<dbReference type="PROSITE" id="PS51406">
    <property type="entry name" value="FIBRINOGEN_C_2"/>
    <property type="match status" value="1"/>
</dbReference>
<sequence>MHLSAVVISTPSASDCDQFWFGGNDIDQSGNFTWLDGSSWKYDNWGSGQPDSSQHCVSSTARTTGLWKTEPCGVENCFICEMFAGASGSTSLPPTNTYSPTAPPTSMTDCWDWYALGNRSDGIYPINPGGKGSYNVFCDMTTDGGGWTVIQRRVDNTTSFYNKFWNEYKVGFNNGLENNLWLGNDRIHDLTTKDSNVELRIDLWGNRNPQTVSRYPLNVYVWEKRTNFYISDETDFYRLYISSSSIGNATLNSFNNLYNSYRMPFGTIDTRNSIPTHCFSAEQVGGWWLSNYCSYEALNGKYMPMTSGYGFFWVIGGTYINPLQSRMMLRSY</sequence>
<dbReference type="InterPro" id="IPR002181">
    <property type="entry name" value="Fibrinogen_a/b/g_C_dom"/>
</dbReference>
<feature type="domain" description="Fibrinogen C-terminal" evidence="2">
    <location>
        <begin position="101"/>
        <end position="332"/>
    </location>
</feature>
<dbReference type="WBParaSite" id="PSAMB.scaffold7091size8249.g29609.t1">
    <property type="protein sequence ID" value="PSAMB.scaffold7091size8249.g29609.t1"/>
    <property type="gene ID" value="PSAMB.scaffold7091size8249.g29609"/>
</dbReference>
<evidence type="ECO:0000259" key="1">
    <source>
        <dbReference type="PROSITE" id="PS50041"/>
    </source>
</evidence>
<dbReference type="Gene3D" id="3.90.215.10">
    <property type="entry name" value="Gamma Fibrinogen, chain A, domain 1"/>
    <property type="match status" value="1"/>
</dbReference>
<dbReference type="Gene3D" id="3.10.100.10">
    <property type="entry name" value="Mannose-Binding Protein A, subunit A"/>
    <property type="match status" value="1"/>
</dbReference>
<dbReference type="GO" id="GO:0005615">
    <property type="term" value="C:extracellular space"/>
    <property type="evidence" value="ECO:0007669"/>
    <property type="project" value="TreeGrafter"/>
</dbReference>
<organism evidence="3 4">
    <name type="scientific">Plectus sambesii</name>
    <dbReference type="NCBI Taxonomy" id="2011161"/>
    <lineage>
        <taxon>Eukaryota</taxon>
        <taxon>Metazoa</taxon>
        <taxon>Ecdysozoa</taxon>
        <taxon>Nematoda</taxon>
        <taxon>Chromadorea</taxon>
        <taxon>Plectida</taxon>
        <taxon>Plectina</taxon>
        <taxon>Plectoidea</taxon>
        <taxon>Plectidae</taxon>
        <taxon>Plectus</taxon>
    </lineage>
</organism>
<dbReference type="PANTHER" id="PTHR19143">
    <property type="entry name" value="FIBRINOGEN/TENASCIN/ANGIOPOEITIN"/>
    <property type="match status" value="1"/>
</dbReference>
<dbReference type="InterPro" id="IPR014716">
    <property type="entry name" value="Fibrinogen_a/b/g_C_1"/>
</dbReference>
<dbReference type="InterPro" id="IPR016186">
    <property type="entry name" value="C-type_lectin-like/link_sf"/>
</dbReference>
<dbReference type="AlphaFoldDB" id="A0A914X7N8"/>
<accession>A0A914X7N8</accession>
<dbReference type="SUPFAM" id="SSF56496">
    <property type="entry name" value="Fibrinogen C-terminal domain-like"/>
    <property type="match status" value="1"/>
</dbReference>
<evidence type="ECO:0000313" key="4">
    <source>
        <dbReference type="WBParaSite" id="PSAMB.scaffold7091size8249.g29609.t1"/>
    </source>
</evidence>
<dbReference type="InterPro" id="IPR016187">
    <property type="entry name" value="CTDL_fold"/>
</dbReference>
<dbReference type="CDD" id="cd00037">
    <property type="entry name" value="CLECT"/>
    <property type="match status" value="1"/>
</dbReference>
<dbReference type="SUPFAM" id="SSF56436">
    <property type="entry name" value="C-type lectin-like"/>
    <property type="match status" value="1"/>
</dbReference>
<dbReference type="InterPro" id="IPR050373">
    <property type="entry name" value="Fibrinogen_C-term_domain"/>
</dbReference>
<dbReference type="InterPro" id="IPR036056">
    <property type="entry name" value="Fibrinogen-like_C"/>
</dbReference>